<dbReference type="SMART" id="SM00974">
    <property type="entry name" value="T5orf172"/>
    <property type="match status" value="1"/>
</dbReference>
<accession>A0AAW7JR21</accession>
<sequence>MSKGVIYILTNPSFPAYVKIGYASDLQRRLRELNRSEALPYAFRAYATYDVDHRLTDKALHELIDQLNPDLRAIETFNGQKRTKEFFEMAPEEAYAILDAIARISGTEDRLHLVTPTGEQIEEEREALDAREASRRPPFRFSMVGIGPGEKIAFTGDPSVTATVVDDRRVEYDGVTTSLSALARRLLGRVSQVQGPLHFTYRGERLSDRRDRMEGGAERH</sequence>
<dbReference type="RefSeq" id="WP_289827569.1">
    <property type="nucleotide sequence ID" value="NZ_JAUEIR010000008.1"/>
</dbReference>
<reference evidence="2" key="2">
    <citation type="submission" date="2023-08" db="EMBL/GenBank/DDBJ databases">
        <title>Identification and characterization of horizontal gene transfer across gut microbiota members of farm animals based on homology search.</title>
        <authorList>
            <person name="Schwarzerova J."/>
            <person name="Nykrynova M."/>
            <person name="Jureckova K."/>
            <person name="Cejkova D."/>
            <person name="Rychlik I."/>
        </authorList>
    </citation>
    <scope>NUCLEOTIDE SEQUENCE</scope>
    <source>
        <strain evidence="2">15_COKtk</strain>
    </source>
</reference>
<evidence type="ECO:0000313" key="3">
    <source>
        <dbReference type="Proteomes" id="UP001168505"/>
    </source>
</evidence>
<dbReference type="Proteomes" id="UP001168505">
    <property type="component" value="Unassembled WGS sequence"/>
</dbReference>
<gene>
    <name evidence="2" type="ORF">QVN40_09975</name>
</gene>
<dbReference type="EMBL" id="JAUEIR010000008">
    <property type="protein sequence ID" value="MDN0070018.1"/>
    <property type="molecule type" value="Genomic_DNA"/>
</dbReference>
<evidence type="ECO:0000313" key="2">
    <source>
        <dbReference type="EMBL" id="MDN0070018.1"/>
    </source>
</evidence>
<reference evidence="2" key="1">
    <citation type="submission" date="2023-06" db="EMBL/GenBank/DDBJ databases">
        <authorList>
            <person name="Zeman M."/>
            <person name="Kubasova T."/>
            <person name="Jahodarova E."/>
            <person name="Nykrynova M."/>
            <person name="Rychlik I."/>
        </authorList>
    </citation>
    <scope>NUCLEOTIDE SEQUENCE</scope>
    <source>
        <strain evidence="2">15_COKtk</strain>
    </source>
</reference>
<organism evidence="2 3">
    <name type="scientific">Collinsella ihumii</name>
    <dbReference type="NCBI Taxonomy" id="1720204"/>
    <lineage>
        <taxon>Bacteria</taxon>
        <taxon>Bacillati</taxon>
        <taxon>Actinomycetota</taxon>
        <taxon>Coriobacteriia</taxon>
        <taxon>Coriobacteriales</taxon>
        <taxon>Coriobacteriaceae</taxon>
        <taxon>Collinsella</taxon>
    </lineage>
</organism>
<feature type="domain" description="Bacteriophage T5 Orf172 DNA-binding" evidence="1">
    <location>
        <begin position="12"/>
        <end position="101"/>
    </location>
</feature>
<comment type="caution">
    <text evidence="2">The sequence shown here is derived from an EMBL/GenBank/DDBJ whole genome shotgun (WGS) entry which is preliminary data.</text>
</comment>
<dbReference type="AlphaFoldDB" id="A0AAW7JR21"/>
<name>A0AAW7JR21_9ACTN</name>
<dbReference type="InterPro" id="IPR018306">
    <property type="entry name" value="Phage_T5_Orf172_DNA-bd"/>
</dbReference>
<evidence type="ECO:0000259" key="1">
    <source>
        <dbReference type="SMART" id="SM00974"/>
    </source>
</evidence>
<protein>
    <submittedName>
        <fullName evidence="2">GIY-YIG nuclease family protein</fullName>
    </submittedName>
</protein>
<dbReference type="Pfam" id="PF10544">
    <property type="entry name" value="T5orf172"/>
    <property type="match status" value="1"/>
</dbReference>
<proteinExistence type="predicted"/>